<evidence type="ECO:0000313" key="2">
    <source>
        <dbReference type="Proteomes" id="UP000278222"/>
    </source>
</evidence>
<protein>
    <submittedName>
        <fullName evidence="1">Uncharacterized protein DUF1127</fullName>
    </submittedName>
</protein>
<proteinExistence type="predicted"/>
<dbReference type="OrthoDB" id="8005167at2"/>
<reference evidence="1 2" key="1">
    <citation type="submission" date="2018-11" db="EMBL/GenBank/DDBJ databases">
        <title>Genomic Encyclopedia of Type Strains, Phase IV (KMG-IV): sequencing the most valuable type-strain genomes for metagenomic binning, comparative biology and taxonomic classification.</title>
        <authorList>
            <person name="Goeker M."/>
        </authorList>
    </citation>
    <scope>NUCLEOTIDE SEQUENCE [LARGE SCALE GENOMIC DNA]</scope>
    <source>
        <strain evidence="1 2">DSM 5900</strain>
    </source>
</reference>
<accession>A0A3N1M8P4</accession>
<dbReference type="AlphaFoldDB" id="A0A3N1M8P4"/>
<keyword evidence="2" id="KW-1185">Reference proteome</keyword>
<comment type="caution">
    <text evidence="1">The sequence shown here is derived from an EMBL/GenBank/DDBJ whole genome shotgun (WGS) entry which is preliminary data.</text>
</comment>
<dbReference type="EMBL" id="RJKX01000013">
    <property type="protein sequence ID" value="ROP99578.1"/>
    <property type="molecule type" value="Genomic_DNA"/>
</dbReference>
<dbReference type="Proteomes" id="UP000278222">
    <property type="component" value="Unassembled WGS sequence"/>
</dbReference>
<gene>
    <name evidence="1" type="ORF">EDC65_1362</name>
</gene>
<sequence>MAQKISRSVSRLFHTWQARSMHRRCMAQLDAHLLMDIGLTTRDQLRETEKPMWRA</sequence>
<evidence type="ECO:0000313" key="1">
    <source>
        <dbReference type="EMBL" id="ROP99578.1"/>
    </source>
</evidence>
<organism evidence="1 2">
    <name type="scientific">Stella humosa</name>
    <dbReference type="NCBI Taxonomy" id="94"/>
    <lineage>
        <taxon>Bacteria</taxon>
        <taxon>Pseudomonadati</taxon>
        <taxon>Pseudomonadota</taxon>
        <taxon>Alphaproteobacteria</taxon>
        <taxon>Rhodospirillales</taxon>
        <taxon>Stellaceae</taxon>
        <taxon>Stella</taxon>
    </lineage>
</organism>
<name>A0A3N1M8P4_9PROT</name>
<dbReference type="RefSeq" id="WP_123688953.1">
    <property type="nucleotide sequence ID" value="NZ_AP019700.1"/>
</dbReference>